<protein>
    <submittedName>
        <fullName evidence="4">Terminase small subunit</fullName>
    </submittedName>
</protein>
<evidence type="ECO:0000313" key="5">
    <source>
        <dbReference type="Proteomes" id="UP000501812"/>
    </source>
</evidence>
<dbReference type="GO" id="GO:0051276">
    <property type="term" value="P:chromosome organization"/>
    <property type="evidence" value="ECO:0007669"/>
    <property type="project" value="InterPro"/>
</dbReference>
<dbReference type="RefSeq" id="WP_169454290.1">
    <property type="nucleotide sequence ID" value="NZ_CP051774.1"/>
</dbReference>
<keyword evidence="1" id="KW-1188">Viral release from host cell</keyword>
<dbReference type="PANTHER" id="PTHR41328:SF2">
    <property type="entry name" value="TERMINASE SMALL SUBUNIT"/>
    <property type="match status" value="1"/>
</dbReference>
<dbReference type="Proteomes" id="UP000501812">
    <property type="component" value="Chromosome"/>
</dbReference>
<keyword evidence="5" id="KW-1185">Reference proteome</keyword>
<dbReference type="Gene3D" id="1.10.10.1400">
    <property type="entry name" value="Terminase, small subunit, N-terminal DNA-binding domain, HTH motif"/>
    <property type="match status" value="1"/>
</dbReference>
<dbReference type="KEGG" id="luo:HHL09_09345"/>
<proteinExistence type="predicted"/>
<dbReference type="InterPro" id="IPR005335">
    <property type="entry name" value="Terminase_ssu"/>
</dbReference>
<name>A0A858RGK2_9BACT</name>
<dbReference type="Pfam" id="PF03592">
    <property type="entry name" value="Terminase_2"/>
    <property type="match status" value="1"/>
</dbReference>
<keyword evidence="2" id="KW-0231">Viral genome packaging</keyword>
<feature type="region of interest" description="Disordered" evidence="3">
    <location>
        <begin position="1"/>
        <end position="26"/>
    </location>
</feature>
<evidence type="ECO:0000256" key="1">
    <source>
        <dbReference type="ARBA" id="ARBA00022612"/>
    </source>
</evidence>
<gene>
    <name evidence="4" type="ORF">HHL09_09345</name>
</gene>
<dbReference type="PANTHER" id="PTHR41328">
    <property type="entry name" value="TERMINASE SMALL SUBUNIT-RELATED"/>
    <property type="match status" value="1"/>
</dbReference>
<dbReference type="InterPro" id="IPR052404">
    <property type="entry name" value="SPP1-like_terminase"/>
</dbReference>
<reference evidence="4 5" key="1">
    <citation type="submission" date="2020-04" db="EMBL/GenBank/DDBJ databases">
        <title>Luteolibacter sp. G-1-1-1 isolated from soil.</title>
        <authorList>
            <person name="Dahal R.H."/>
        </authorList>
    </citation>
    <scope>NUCLEOTIDE SEQUENCE [LARGE SCALE GENOMIC DNA]</scope>
    <source>
        <strain evidence="4 5">G-1-1-1</strain>
    </source>
</reference>
<organism evidence="4 5">
    <name type="scientific">Luteolibacter luteus</name>
    <dbReference type="NCBI Taxonomy" id="2728835"/>
    <lineage>
        <taxon>Bacteria</taxon>
        <taxon>Pseudomonadati</taxon>
        <taxon>Verrucomicrobiota</taxon>
        <taxon>Verrucomicrobiia</taxon>
        <taxon>Verrucomicrobiales</taxon>
        <taxon>Verrucomicrobiaceae</taxon>
        <taxon>Luteolibacter</taxon>
    </lineage>
</organism>
<evidence type="ECO:0000256" key="2">
    <source>
        <dbReference type="ARBA" id="ARBA00023219"/>
    </source>
</evidence>
<feature type="compositionally biased region" description="Polar residues" evidence="3">
    <location>
        <begin position="12"/>
        <end position="26"/>
    </location>
</feature>
<dbReference type="EMBL" id="CP051774">
    <property type="protein sequence ID" value="QJE95977.1"/>
    <property type="molecule type" value="Genomic_DNA"/>
</dbReference>
<evidence type="ECO:0000313" key="4">
    <source>
        <dbReference type="EMBL" id="QJE95977.1"/>
    </source>
</evidence>
<sequence length="218" mass="24001">MAFTEPAKPGKASSNSRGGKQSKTGTLSPKQLQFCAEYLVDLNATQAAIRAGYSAKTASSIGQENLTKPEIQEEIARLSKEREKRTEITADTVLRELLKIATADIAQAFTEDGRLKPIHEIPEDVRRAIAGIEVYEEYAGRGEDREAIGQSKKVRFWDKNKALENLGKHLRLFVDVKEHSGLNGGPIVSTATTLSPEQLAQVERVRGAREKVQADQTK</sequence>
<accession>A0A858RGK2</accession>
<evidence type="ECO:0000256" key="3">
    <source>
        <dbReference type="SAM" id="MobiDB-lite"/>
    </source>
</evidence>
<dbReference type="AlphaFoldDB" id="A0A858RGK2"/>
<dbReference type="InterPro" id="IPR038713">
    <property type="entry name" value="Terminase_Gp1_N_sf"/>
</dbReference>